<comment type="similarity">
    <text evidence="2">Belongs to the calreticulin family.</text>
</comment>
<feature type="region of interest" description="Disordered" evidence="22">
    <location>
        <begin position="51"/>
        <end position="73"/>
    </location>
</feature>
<evidence type="ECO:0000256" key="9">
    <source>
        <dbReference type="ARBA" id="ARBA00022737"/>
    </source>
</evidence>
<dbReference type="InterPro" id="IPR013320">
    <property type="entry name" value="ConA-like_dom_sf"/>
</dbReference>
<evidence type="ECO:0000256" key="6">
    <source>
        <dbReference type="ARBA" id="ARBA00022692"/>
    </source>
</evidence>
<keyword evidence="18" id="KW-0143">Chaperone</keyword>
<feature type="compositionally biased region" description="Low complexity" evidence="22">
    <location>
        <begin position="814"/>
        <end position="828"/>
    </location>
</feature>
<dbReference type="Pfam" id="PF23203">
    <property type="entry name" value="KIF21A"/>
    <property type="match status" value="1"/>
</dbReference>
<feature type="domain" description="KIF21A/B second helical" evidence="25">
    <location>
        <begin position="839"/>
        <end position="996"/>
    </location>
</feature>
<dbReference type="Pfam" id="PF25764">
    <property type="entry name" value="KIF21A_4th"/>
    <property type="match status" value="1"/>
</dbReference>
<sequence>MKVGGGWVWRLLLLSSLTVAIVAAHEREPELDVSDDDLGLDEEELKVLMAEDGDEEEEEATVMDEEPADETDEMATDSNVTFQVMYKTPVPTGDVYFAQTFDDGSLDRWQLSKTMKEDADEEISKYDGKWAVEPLKLNKVPGDQGLVLKSRAKHHAISAMLDKPFVFKDNPLVVQYEVNFQDGIDCGGAYIKLLSDAGNLNLEQFHDRTPYSIMFGPDKCGEDYKLHFIFRHKNPLNNDVEEKHAKRADVDLKKFYTDKQTHLYTLVLNPDNSYEMFIDQSRVSHGNLLQDVVPPVNPPKEIDDPHDSKPDDWDERAKIPDPEAVKPEDWDEDAPAKIEDPDALKPEGWLDEEPEFVSDPNADKPEDWDEEMDGEWEAPQIPNPACETAPGCGEWKRPTINNPQYKGKWKAPLVDNPNYQGVWKPRKIDNPDYFEDLQPFRMTPFKAVGLELWSMTSDIYFDNFIITSHKEVADRWASDSWGLKKLVASSNEPGILAQMRLAAEERPWLWVVYIMIVGLIVGLTVLFCWPKKLGYDYSYKKMDASRTSIEEEQEEEEEEEGEEPEEEEEEEEEEMDVEESSDDSDSESDEKENYQADLANITCEIAIKQKLIDELENSQRRLHTLKQQYEQKLMMLQCKIRDTQLERDRVLQNMNSMESGTDDKTRKIKVEYEKKLSIMNKELQKLQSAQKEHARLLKNQSQYEKQLKKLQVDVAEMKRTKVRLMKQMKEQQEKNRMNESRRNREIACLKKDQRKQEHQLKLLEAQKRQQELILRRKTEEVTALRRQVRPTSGKVVRKVNLPEPAQDSLLRPPSGRTYSSSSSATNSTWSYRRTTGVYSTRSARNKWQTLERRISDVIMQRMTISNMEADMNRLLKQREELTKRKEKVIRKRDRLLREGAEPEKAVLPLNEEVDTLTANIDYINDSIADCQANIMQLEEAKEEGDTVDVSALIGSCSLAESRFLLDHFMSMAINKGLQAAQRESQVKVMEGRLKQTEITSATQNQLLFHMLKEKAEFNPELDALLGNALQENGDDSSSDESAQSPSAEGATLATDLMKICGETKTKNKARRRTTTQMELLYANSDSARDAAADFSGPVLPLAETPDGGGDMDFSSVRDYAALSPGFSSKAGSMGVINPVPSTKSSRSALLQCVHMAEGHSKAVLCVDCTDDLLFTGSKDRTCKVWNLVTGQEIMSLAGHPNNVVSVRYSSSLVFTVSTSYIKVWDIRDSAKCIRVLTSSGQVNVGDICGSNTSRTVTIPAGENQINQIALNSYGTVLYAAAGNSVRVWDLRRFASTGKLTGHQGPVMCLTVDRSGNQDLVITGSKDHYIKLFDVSEGSLGSVSPAHNFEPPHYDGIESLVVYKDMFFSGSRDNGIKIWDLDRKDLLQQVPNAHRDWVCALGIVPGSPALISGCRGGVLKLWHTDTLGPLGELKGHESPINSITANSSHLFTASDDHTVKIWRARGVLDSTFEADNADEASSN</sequence>
<feature type="repeat" description="WD" evidence="20">
    <location>
        <begin position="1156"/>
        <end position="1195"/>
    </location>
</feature>
<keyword evidence="10" id="KW-0256">Endoplasmic reticulum</keyword>
<dbReference type="Pfam" id="PF00262">
    <property type="entry name" value="Calreticulin"/>
    <property type="match status" value="1"/>
</dbReference>
<feature type="signal peptide" evidence="24">
    <location>
        <begin position="1"/>
        <end position="24"/>
    </location>
</feature>
<dbReference type="InterPro" id="IPR018124">
    <property type="entry name" value="Calret/calnex_CS"/>
</dbReference>
<evidence type="ECO:0000256" key="20">
    <source>
        <dbReference type="PROSITE-ProRule" id="PRU00221"/>
    </source>
</evidence>
<dbReference type="PANTHER" id="PTHR11073:SF7">
    <property type="entry name" value="CALMEGIN"/>
    <property type="match status" value="1"/>
</dbReference>
<dbReference type="PROSITE" id="PS50294">
    <property type="entry name" value="WD_REPEATS_REGION"/>
    <property type="match status" value="2"/>
</dbReference>
<evidence type="ECO:0000256" key="16">
    <source>
        <dbReference type="ARBA" id="ARBA00023157"/>
    </source>
</evidence>
<dbReference type="SUPFAM" id="SSF46579">
    <property type="entry name" value="Prefoldin"/>
    <property type="match status" value="1"/>
</dbReference>
<keyword evidence="7" id="KW-0493">Microtubule</keyword>
<evidence type="ECO:0000256" key="19">
    <source>
        <dbReference type="PIRSR" id="PIRSR601580-3"/>
    </source>
</evidence>
<keyword evidence="14 21" id="KW-0175">Coiled coil</keyword>
<feature type="compositionally biased region" description="Basic and acidic residues" evidence="22">
    <location>
        <begin position="300"/>
        <end position="345"/>
    </location>
</feature>
<feature type="disulfide bond" evidence="19">
    <location>
        <begin position="186"/>
        <end position="220"/>
    </location>
</feature>
<dbReference type="GO" id="GO:0006457">
    <property type="term" value="P:protein folding"/>
    <property type="evidence" value="ECO:0007669"/>
    <property type="project" value="InterPro"/>
</dbReference>
<dbReference type="InterPro" id="IPR001580">
    <property type="entry name" value="Calret/calnex"/>
</dbReference>
<dbReference type="CDD" id="cd00200">
    <property type="entry name" value="WD40"/>
    <property type="match status" value="1"/>
</dbReference>
<evidence type="ECO:0000256" key="15">
    <source>
        <dbReference type="ARBA" id="ARBA00023136"/>
    </source>
</evidence>
<feature type="repeat" description="WD" evidence="20">
    <location>
        <begin position="1299"/>
        <end position="1342"/>
    </location>
</feature>
<keyword evidence="12 23" id="KW-1133">Transmembrane helix</keyword>
<keyword evidence="3" id="KW-0963">Cytoplasm</keyword>
<keyword evidence="8 24" id="KW-0732">Signal</keyword>
<keyword evidence="16 19" id="KW-1015">Disulfide bond</keyword>
<evidence type="ECO:0000256" key="12">
    <source>
        <dbReference type="ARBA" id="ARBA00022989"/>
    </source>
</evidence>
<feature type="transmembrane region" description="Helical" evidence="23">
    <location>
        <begin position="508"/>
        <end position="529"/>
    </location>
</feature>
<dbReference type="InterPro" id="IPR015943">
    <property type="entry name" value="WD40/YVTN_repeat-like_dom_sf"/>
</dbReference>
<dbReference type="Pfam" id="PF00400">
    <property type="entry name" value="WD40"/>
    <property type="match status" value="3"/>
</dbReference>
<dbReference type="CDD" id="cd22263">
    <property type="entry name" value="Rcc_KIF21A"/>
    <property type="match status" value="1"/>
</dbReference>
<evidence type="ECO:0000256" key="18">
    <source>
        <dbReference type="ARBA" id="ARBA00023186"/>
    </source>
</evidence>
<keyword evidence="13" id="KW-0007">Acetylation</keyword>
<feature type="region of interest" description="Disordered" evidence="22">
    <location>
        <begin position="546"/>
        <end position="593"/>
    </location>
</feature>
<name>A0A1A8GPE4_9TELE</name>
<keyword evidence="9" id="KW-0677">Repeat</keyword>
<dbReference type="PRINTS" id="PR00626">
    <property type="entry name" value="CALRETICULIN"/>
</dbReference>
<dbReference type="InterPro" id="IPR001680">
    <property type="entry name" value="WD40_rpt"/>
</dbReference>
<evidence type="ECO:0000256" key="8">
    <source>
        <dbReference type="ARBA" id="ARBA00022729"/>
    </source>
</evidence>
<dbReference type="FunFam" id="2.60.120.200:FF:000430">
    <property type="entry name" value="Si:ch211-274f20.2"/>
    <property type="match status" value="1"/>
</dbReference>
<dbReference type="Gene3D" id="2.130.10.10">
    <property type="entry name" value="YVTN repeat-like/Quinoprotein amine dehydrogenase"/>
    <property type="match status" value="3"/>
</dbReference>
<feature type="repeat" description="WD" evidence="20">
    <location>
        <begin position="1349"/>
        <end position="1388"/>
    </location>
</feature>
<evidence type="ECO:0000256" key="4">
    <source>
        <dbReference type="ARBA" id="ARBA00022553"/>
    </source>
</evidence>
<dbReference type="Gene3D" id="2.10.250.10">
    <property type="entry name" value="Calreticulin/calnexin, P domain"/>
    <property type="match status" value="1"/>
</dbReference>
<dbReference type="InterPro" id="IPR056532">
    <property type="entry name" value="KIF21A/B_hel_2"/>
</dbReference>
<evidence type="ECO:0000256" key="13">
    <source>
        <dbReference type="ARBA" id="ARBA00022990"/>
    </source>
</evidence>
<dbReference type="SUPFAM" id="SSF63887">
    <property type="entry name" value="P-domain of calnexin/calreticulin"/>
    <property type="match status" value="1"/>
</dbReference>
<evidence type="ECO:0000256" key="10">
    <source>
        <dbReference type="ARBA" id="ARBA00022824"/>
    </source>
</evidence>
<dbReference type="InterPro" id="IPR009033">
    <property type="entry name" value="Calreticulin/calnexin_P_dom_sf"/>
</dbReference>
<feature type="coiled-coil region" evidence="21">
    <location>
        <begin position="598"/>
        <end position="787"/>
    </location>
</feature>
<keyword evidence="5 20" id="KW-0853">WD repeat</keyword>
<keyword evidence="17" id="KW-0505">Motor protein</keyword>
<reference evidence="26" key="1">
    <citation type="submission" date="2016-05" db="EMBL/GenBank/DDBJ databases">
        <authorList>
            <person name="Lavstsen T."/>
            <person name="Jespersen J.S."/>
        </authorList>
    </citation>
    <scope>NUCLEOTIDE SEQUENCE</scope>
    <source>
        <tissue evidence="26">Brain</tissue>
    </source>
</reference>
<dbReference type="FunFam" id="2.10.250.10:FF:000001">
    <property type="entry name" value="Calnexin homolog"/>
    <property type="match status" value="1"/>
</dbReference>
<evidence type="ECO:0000256" key="7">
    <source>
        <dbReference type="ARBA" id="ARBA00022701"/>
    </source>
</evidence>
<dbReference type="EMBL" id="HAEC01004940">
    <property type="protein sequence ID" value="SBQ73017.1"/>
    <property type="molecule type" value="Transcribed_RNA"/>
</dbReference>
<keyword evidence="6 23" id="KW-0812">Transmembrane</keyword>
<dbReference type="InterPro" id="IPR019775">
    <property type="entry name" value="WD40_repeat_CS"/>
</dbReference>
<evidence type="ECO:0000256" key="2">
    <source>
        <dbReference type="ARBA" id="ARBA00010983"/>
    </source>
</evidence>
<reference evidence="26" key="2">
    <citation type="submission" date="2016-06" db="EMBL/GenBank/DDBJ databases">
        <title>The genome of a short-lived fish provides insights into sex chromosome evolution and the genetic control of aging.</title>
        <authorList>
            <person name="Reichwald K."/>
            <person name="Felder M."/>
            <person name="Petzold A."/>
            <person name="Koch P."/>
            <person name="Groth M."/>
            <person name="Platzer M."/>
        </authorList>
    </citation>
    <scope>NUCLEOTIDE SEQUENCE</scope>
    <source>
        <tissue evidence="26">Brain</tissue>
    </source>
</reference>
<feature type="region of interest" description="Disordered" evidence="22">
    <location>
        <begin position="289"/>
        <end position="369"/>
    </location>
</feature>
<dbReference type="GO" id="GO:0005874">
    <property type="term" value="C:microtubule"/>
    <property type="evidence" value="ECO:0007669"/>
    <property type="project" value="UniProtKB-KW"/>
</dbReference>
<feature type="repeat" description="WD" evidence="20">
    <location>
        <begin position="1432"/>
        <end position="1461"/>
    </location>
</feature>
<dbReference type="SUPFAM" id="SSF49899">
    <property type="entry name" value="Concanavalin A-like lectins/glucanases"/>
    <property type="match status" value="2"/>
</dbReference>
<evidence type="ECO:0000259" key="25">
    <source>
        <dbReference type="Pfam" id="PF23203"/>
    </source>
</evidence>
<dbReference type="GO" id="GO:0005789">
    <property type="term" value="C:endoplasmic reticulum membrane"/>
    <property type="evidence" value="ECO:0007669"/>
    <property type="project" value="UniProtKB-SubCell"/>
</dbReference>
<dbReference type="PROSITE" id="PS00803">
    <property type="entry name" value="CALRETICULIN_1"/>
    <property type="match status" value="1"/>
</dbReference>
<dbReference type="FunFam" id="2.130.10.10:FF:000164">
    <property type="entry name" value="Kinesin family member 21A"/>
    <property type="match status" value="1"/>
</dbReference>
<evidence type="ECO:0000256" key="11">
    <source>
        <dbReference type="ARBA" id="ARBA00022837"/>
    </source>
</evidence>
<evidence type="ECO:0000313" key="26">
    <source>
        <dbReference type="EMBL" id="SBQ73017.1"/>
    </source>
</evidence>
<organism evidence="26">
    <name type="scientific">Nothobranchius korthausae</name>
    <dbReference type="NCBI Taxonomy" id="1143690"/>
    <lineage>
        <taxon>Eukaryota</taxon>
        <taxon>Metazoa</taxon>
        <taxon>Chordata</taxon>
        <taxon>Craniata</taxon>
        <taxon>Vertebrata</taxon>
        <taxon>Euteleostomi</taxon>
        <taxon>Actinopterygii</taxon>
        <taxon>Neopterygii</taxon>
        <taxon>Teleostei</taxon>
        <taxon>Neoteleostei</taxon>
        <taxon>Acanthomorphata</taxon>
        <taxon>Ovalentaria</taxon>
        <taxon>Atherinomorphae</taxon>
        <taxon>Cyprinodontiformes</taxon>
        <taxon>Nothobranchiidae</taxon>
        <taxon>Nothobranchius</taxon>
    </lineage>
</organism>
<evidence type="ECO:0000256" key="3">
    <source>
        <dbReference type="ARBA" id="ARBA00022490"/>
    </source>
</evidence>
<dbReference type="GO" id="GO:0036503">
    <property type="term" value="P:ERAD pathway"/>
    <property type="evidence" value="ECO:0007669"/>
    <property type="project" value="TreeGrafter"/>
</dbReference>
<keyword evidence="4" id="KW-0597">Phosphoprotein</keyword>
<evidence type="ECO:0000256" key="17">
    <source>
        <dbReference type="ARBA" id="ARBA00023175"/>
    </source>
</evidence>
<evidence type="ECO:0000256" key="1">
    <source>
        <dbReference type="ARBA" id="ARBA00004115"/>
    </source>
</evidence>
<evidence type="ECO:0000256" key="21">
    <source>
        <dbReference type="SAM" id="Coils"/>
    </source>
</evidence>
<evidence type="ECO:0000256" key="5">
    <source>
        <dbReference type="ARBA" id="ARBA00022574"/>
    </source>
</evidence>
<evidence type="ECO:0000256" key="14">
    <source>
        <dbReference type="ARBA" id="ARBA00023054"/>
    </source>
</evidence>
<protein>
    <submittedName>
        <fullName evidence="26">Kinesin family member 21A</fullName>
    </submittedName>
</protein>
<dbReference type="PROSITE" id="PS00804">
    <property type="entry name" value="CALRETICULIN_2"/>
    <property type="match status" value="1"/>
</dbReference>
<dbReference type="SUPFAM" id="SSF50978">
    <property type="entry name" value="WD40 repeat-like"/>
    <property type="match status" value="1"/>
</dbReference>
<evidence type="ECO:0000256" key="23">
    <source>
        <dbReference type="SAM" id="Phobius"/>
    </source>
</evidence>
<dbReference type="SMART" id="SM00320">
    <property type="entry name" value="WD40"/>
    <property type="match status" value="7"/>
</dbReference>
<feature type="chain" id="PRO_5008370796" evidence="24">
    <location>
        <begin position="25"/>
        <end position="1482"/>
    </location>
</feature>
<keyword evidence="15 23" id="KW-0472">Membrane</keyword>
<dbReference type="GO" id="GO:0005509">
    <property type="term" value="F:calcium ion binding"/>
    <property type="evidence" value="ECO:0007669"/>
    <property type="project" value="InterPro"/>
</dbReference>
<proteinExistence type="inferred from homology"/>
<dbReference type="PROSITE" id="PS00678">
    <property type="entry name" value="WD_REPEATS_1"/>
    <property type="match status" value="1"/>
</dbReference>
<keyword evidence="11" id="KW-0106">Calcium</keyword>
<feature type="coiled-coil region" evidence="21">
    <location>
        <begin position="864"/>
        <end position="898"/>
    </location>
</feature>
<evidence type="ECO:0000256" key="22">
    <source>
        <dbReference type="SAM" id="MobiDB-lite"/>
    </source>
</evidence>
<dbReference type="PROSITE" id="PS50082">
    <property type="entry name" value="WD_REPEATS_2"/>
    <property type="match status" value="5"/>
</dbReference>
<gene>
    <name evidence="26" type="primary">KIF21A</name>
</gene>
<dbReference type="Gene3D" id="2.60.120.200">
    <property type="match status" value="1"/>
</dbReference>
<feature type="compositionally biased region" description="Low complexity" evidence="22">
    <location>
        <begin position="1039"/>
        <end position="1048"/>
    </location>
</feature>
<comment type="subcellular location">
    <subcellularLocation>
        <location evidence="1">Endoplasmic reticulum membrane</location>
        <topology evidence="1">Single-pass type I membrane protein</topology>
    </subcellularLocation>
</comment>
<dbReference type="GO" id="GO:0051082">
    <property type="term" value="F:unfolded protein binding"/>
    <property type="evidence" value="ECO:0007669"/>
    <property type="project" value="InterPro"/>
</dbReference>
<dbReference type="PROSITE" id="PS00805">
    <property type="entry name" value="CALRETICULIN_REPEAT"/>
    <property type="match status" value="2"/>
</dbReference>
<feature type="compositionally biased region" description="Acidic residues" evidence="22">
    <location>
        <begin position="550"/>
        <end position="590"/>
    </location>
</feature>
<dbReference type="InterPro" id="IPR036322">
    <property type="entry name" value="WD40_repeat_dom_sf"/>
</dbReference>
<feature type="region of interest" description="Disordered" evidence="22">
    <location>
        <begin position="801"/>
        <end position="828"/>
    </location>
</feature>
<dbReference type="PANTHER" id="PTHR11073">
    <property type="entry name" value="CALRETICULIN AND CALNEXIN"/>
    <property type="match status" value="1"/>
</dbReference>
<accession>A0A1A8GPE4</accession>
<evidence type="ECO:0000256" key="24">
    <source>
        <dbReference type="SAM" id="SignalP"/>
    </source>
</evidence>
<feature type="region of interest" description="Disordered" evidence="22">
    <location>
        <begin position="1029"/>
        <end position="1049"/>
    </location>
</feature>
<feature type="repeat" description="WD" evidence="20">
    <location>
        <begin position="1196"/>
        <end position="1227"/>
    </location>
</feature>